<dbReference type="PRINTS" id="PR01638">
    <property type="entry name" value="MHCCLASSI"/>
</dbReference>
<dbReference type="SUPFAM" id="SSF54452">
    <property type="entry name" value="MHC antigen-recognition domain"/>
    <property type="match status" value="1"/>
</dbReference>
<name>A0AAD5F9V3_SILAS</name>
<evidence type="ECO:0000256" key="1">
    <source>
        <dbReference type="ARBA" id="ARBA00023180"/>
    </source>
</evidence>
<gene>
    <name evidence="4" type="ORF">C0J50_9528</name>
</gene>
<proteinExistence type="inferred from homology"/>
<feature type="non-terminal residue" evidence="4">
    <location>
        <position position="191"/>
    </location>
</feature>
<dbReference type="GO" id="GO:0005615">
    <property type="term" value="C:extracellular space"/>
    <property type="evidence" value="ECO:0007669"/>
    <property type="project" value="TreeGrafter"/>
</dbReference>
<dbReference type="PANTHER" id="PTHR16675:SF237">
    <property type="entry name" value="MHC CLASS I ANTIGEN TRANSCRIPT VARIANT 1-RELATED"/>
    <property type="match status" value="1"/>
</dbReference>
<dbReference type="Pfam" id="PF00129">
    <property type="entry name" value="MHC_I"/>
    <property type="match status" value="1"/>
</dbReference>
<comment type="similarity">
    <text evidence="2">Belongs to the MHC class I family.</text>
</comment>
<dbReference type="GO" id="GO:0009897">
    <property type="term" value="C:external side of plasma membrane"/>
    <property type="evidence" value="ECO:0007669"/>
    <property type="project" value="TreeGrafter"/>
</dbReference>
<evidence type="ECO:0000313" key="4">
    <source>
        <dbReference type="EMBL" id="KAI5608966.1"/>
    </source>
</evidence>
<sequence length="191" mass="22536">LIKMVFIVFTDTHSLEYHYTALTPQYTGFPEFTAVGLLDGKQFMFYSSSNKMLLPENWIKNSESEDYWKNEEQNMQGHHYEFNNIFTQIKSLSAHSEGHTLQRMYGCDNNDGITRRYNQYGFDGEDFISLDLENGTWTAVKPQAEILKRNWESNGYTKYWKSFLEHDCVDLLNRFVNYGRKTVERKGKLCV</sequence>
<dbReference type="GO" id="GO:0006955">
    <property type="term" value="P:immune response"/>
    <property type="evidence" value="ECO:0007669"/>
    <property type="project" value="TreeGrafter"/>
</dbReference>
<dbReference type="Proteomes" id="UP001205998">
    <property type="component" value="Unassembled WGS sequence"/>
</dbReference>
<keyword evidence="1" id="KW-0325">Glycoprotein</keyword>
<reference evidence="4" key="1">
    <citation type="submission" date="2018-07" db="EMBL/GenBank/DDBJ databases">
        <title>Comparative genomics of catfishes provides insights into carnivory and benthic adaptation.</title>
        <authorList>
            <person name="Zhang Y."/>
            <person name="Wang D."/>
            <person name="Peng Z."/>
            <person name="Zheng S."/>
            <person name="Shao F."/>
            <person name="Tao W."/>
        </authorList>
    </citation>
    <scope>NUCLEOTIDE SEQUENCE</scope>
    <source>
        <strain evidence="4">Chongqing</strain>
    </source>
</reference>
<dbReference type="Gene3D" id="3.30.500.10">
    <property type="entry name" value="MHC class I-like antigen recognition-like"/>
    <property type="match status" value="1"/>
</dbReference>
<dbReference type="InterPro" id="IPR037055">
    <property type="entry name" value="MHC_I-like_Ag-recog_sf"/>
</dbReference>
<dbReference type="InterPro" id="IPR001039">
    <property type="entry name" value="MHC_I_a_a1/a2"/>
</dbReference>
<comment type="caution">
    <text evidence="4">The sequence shown here is derived from an EMBL/GenBank/DDBJ whole genome shotgun (WGS) entry which is preliminary data.</text>
</comment>
<accession>A0AAD5F9V3</accession>
<dbReference type="AlphaFoldDB" id="A0AAD5F9V3"/>
<feature type="domain" description="MHC class I-like antigen recognition-like" evidence="3">
    <location>
        <begin position="12"/>
        <end position="182"/>
    </location>
</feature>
<feature type="non-terminal residue" evidence="4">
    <location>
        <position position="1"/>
    </location>
</feature>
<protein>
    <submittedName>
        <fullName evidence="4">Major histocompatibility complex class I UXA2</fullName>
    </submittedName>
</protein>
<evidence type="ECO:0000259" key="3">
    <source>
        <dbReference type="Pfam" id="PF00129"/>
    </source>
</evidence>
<keyword evidence="5" id="KW-1185">Reference proteome</keyword>
<dbReference type="FunFam" id="3.30.500.10:FF:000001">
    <property type="entry name" value="H-2 class I histocompatibility antigen, alpha chain"/>
    <property type="match status" value="1"/>
</dbReference>
<dbReference type="PANTHER" id="PTHR16675">
    <property type="entry name" value="MHC CLASS I-RELATED"/>
    <property type="match status" value="1"/>
</dbReference>
<evidence type="ECO:0000256" key="2">
    <source>
        <dbReference type="RuleBase" id="RU004439"/>
    </source>
</evidence>
<dbReference type="EMBL" id="MU579972">
    <property type="protein sequence ID" value="KAI5608966.1"/>
    <property type="molecule type" value="Genomic_DNA"/>
</dbReference>
<organism evidence="4 5">
    <name type="scientific">Silurus asotus</name>
    <name type="common">Amur catfish</name>
    <name type="synonym">Parasilurus asotus</name>
    <dbReference type="NCBI Taxonomy" id="30991"/>
    <lineage>
        <taxon>Eukaryota</taxon>
        <taxon>Metazoa</taxon>
        <taxon>Chordata</taxon>
        <taxon>Craniata</taxon>
        <taxon>Vertebrata</taxon>
        <taxon>Euteleostomi</taxon>
        <taxon>Actinopterygii</taxon>
        <taxon>Neopterygii</taxon>
        <taxon>Teleostei</taxon>
        <taxon>Ostariophysi</taxon>
        <taxon>Siluriformes</taxon>
        <taxon>Siluridae</taxon>
        <taxon>Silurus</taxon>
    </lineage>
</organism>
<dbReference type="InterPro" id="IPR011162">
    <property type="entry name" value="MHC_I/II-like_Ag-recog"/>
</dbReference>
<dbReference type="InterPro" id="IPR050208">
    <property type="entry name" value="MHC_class-I_related"/>
</dbReference>
<dbReference type="InterPro" id="IPR011161">
    <property type="entry name" value="MHC_I-like_Ag-recog"/>
</dbReference>
<evidence type="ECO:0000313" key="5">
    <source>
        <dbReference type="Proteomes" id="UP001205998"/>
    </source>
</evidence>